<dbReference type="Pfam" id="PF04657">
    <property type="entry name" value="DMT_YdcZ"/>
    <property type="match status" value="2"/>
</dbReference>
<feature type="transmembrane region" description="Helical" evidence="1">
    <location>
        <begin position="88"/>
        <end position="110"/>
    </location>
</feature>
<name>A0A6J7EI52_9ZZZZ</name>
<dbReference type="InterPro" id="IPR006750">
    <property type="entry name" value="YdcZ"/>
</dbReference>
<reference evidence="2" key="1">
    <citation type="submission" date="2020-05" db="EMBL/GenBank/DDBJ databases">
        <authorList>
            <person name="Chiriac C."/>
            <person name="Salcher M."/>
            <person name="Ghai R."/>
            <person name="Kavagutti S V."/>
        </authorList>
    </citation>
    <scope>NUCLEOTIDE SEQUENCE</scope>
</reference>
<keyword evidence="1" id="KW-0472">Membrane</keyword>
<feature type="transmembrane region" description="Helical" evidence="1">
    <location>
        <begin position="173"/>
        <end position="191"/>
    </location>
</feature>
<feature type="transmembrane region" description="Helical" evidence="1">
    <location>
        <begin position="116"/>
        <end position="138"/>
    </location>
</feature>
<dbReference type="PANTHER" id="PTHR34821">
    <property type="entry name" value="INNER MEMBRANE PROTEIN YDCZ"/>
    <property type="match status" value="1"/>
</dbReference>
<dbReference type="PANTHER" id="PTHR34821:SF2">
    <property type="entry name" value="INNER MEMBRANE PROTEIN YDCZ"/>
    <property type="match status" value="1"/>
</dbReference>
<feature type="transmembrane region" description="Helical" evidence="1">
    <location>
        <begin position="150"/>
        <end position="167"/>
    </location>
</feature>
<sequence length="321" mass="32336">MASTRAIVGTSHRAGPVALITIFVFSGCVSALQSRSNGELTHHTGSGVHSALITFVLGFAILSVISLSSKDIRAAIGRILPAVRDGSLAWWAVPAGVLGGVFIACASFAVAIVGVALFAVGAVVGQAITALLVDRTGIGPNGKTPLSRQRVFSAGIAVVAVGVAASGQFGNSTFSAAAVAAAVFGGAATTIQQGLNGRVTVASRAPMASTWLNFLCGSLGLLVGTAVGVLFMGDSLTVPTAGPWWMWLGGVFGCIFILTAAWAVPKYGVLVFTLATIAGQLSAALVLDLLVPVGDNRVAVNLVAGVILTFVAVAVGALRRR</sequence>
<evidence type="ECO:0000313" key="2">
    <source>
        <dbReference type="EMBL" id="CAB4879273.1"/>
    </source>
</evidence>
<gene>
    <name evidence="2" type="ORF">UFOPK3402_01149</name>
</gene>
<feature type="transmembrane region" description="Helical" evidence="1">
    <location>
        <begin position="298"/>
        <end position="318"/>
    </location>
</feature>
<keyword evidence="1" id="KW-0812">Transmembrane</keyword>
<dbReference type="GO" id="GO:0005886">
    <property type="term" value="C:plasma membrane"/>
    <property type="evidence" value="ECO:0007669"/>
    <property type="project" value="TreeGrafter"/>
</dbReference>
<protein>
    <submittedName>
        <fullName evidence="2">Unannotated protein</fullName>
    </submittedName>
</protein>
<feature type="transmembrane region" description="Helical" evidence="1">
    <location>
        <begin position="47"/>
        <end position="67"/>
    </location>
</feature>
<evidence type="ECO:0000256" key="1">
    <source>
        <dbReference type="SAM" id="Phobius"/>
    </source>
</evidence>
<dbReference type="EMBL" id="CAFBLS010000137">
    <property type="protein sequence ID" value="CAB4879273.1"/>
    <property type="molecule type" value="Genomic_DNA"/>
</dbReference>
<dbReference type="PROSITE" id="PS51257">
    <property type="entry name" value="PROKAR_LIPOPROTEIN"/>
    <property type="match status" value="1"/>
</dbReference>
<feature type="transmembrane region" description="Helical" evidence="1">
    <location>
        <begin position="244"/>
        <end position="264"/>
    </location>
</feature>
<proteinExistence type="predicted"/>
<accession>A0A6J7EI52</accession>
<feature type="transmembrane region" description="Helical" evidence="1">
    <location>
        <begin position="271"/>
        <end position="292"/>
    </location>
</feature>
<dbReference type="AlphaFoldDB" id="A0A6J7EI52"/>
<feature type="transmembrane region" description="Helical" evidence="1">
    <location>
        <begin position="211"/>
        <end position="232"/>
    </location>
</feature>
<keyword evidence="1" id="KW-1133">Transmembrane helix</keyword>
<organism evidence="2">
    <name type="scientific">freshwater metagenome</name>
    <dbReference type="NCBI Taxonomy" id="449393"/>
    <lineage>
        <taxon>unclassified sequences</taxon>
        <taxon>metagenomes</taxon>
        <taxon>ecological metagenomes</taxon>
    </lineage>
</organism>